<gene>
    <name evidence="6" type="ORF">C1645_693305</name>
</gene>
<dbReference type="SUPFAM" id="SSF88697">
    <property type="entry name" value="PUA domain-like"/>
    <property type="match status" value="1"/>
</dbReference>
<proteinExistence type="predicted"/>
<evidence type="ECO:0000256" key="4">
    <source>
        <dbReference type="PROSITE-ProRule" id="PRU00175"/>
    </source>
</evidence>
<organism evidence="6 7">
    <name type="scientific">Glomus cerebriforme</name>
    <dbReference type="NCBI Taxonomy" id="658196"/>
    <lineage>
        <taxon>Eukaryota</taxon>
        <taxon>Fungi</taxon>
        <taxon>Fungi incertae sedis</taxon>
        <taxon>Mucoromycota</taxon>
        <taxon>Glomeromycotina</taxon>
        <taxon>Glomeromycetes</taxon>
        <taxon>Glomerales</taxon>
        <taxon>Glomeraceae</taxon>
        <taxon>Glomus</taxon>
    </lineage>
</organism>
<comment type="caution">
    <text evidence="6">The sequence shown here is derived from an EMBL/GenBank/DDBJ whole genome shotgun (WGS) entry which is preliminary data.</text>
</comment>
<dbReference type="GO" id="GO:0061630">
    <property type="term" value="F:ubiquitin protein ligase activity"/>
    <property type="evidence" value="ECO:0007669"/>
    <property type="project" value="TreeGrafter"/>
</dbReference>
<feature type="domain" description="RING-type" evidence="5">
    <location>
        <begin position="7"/>
        <end position="45"/>
    </location>
</feature>
<dbReference type="GO" id="GO:0006508">
    <property type="term" value="P:proteolysis"/>
    <property type="evidence" value="ECO:0007669"/>
    <property type="project" value="UniProtKB-KW"/>
</dbReference>
<dbReference type="GO" id="GO:0008233">
    <property type="term" value="F:peptidase activity"/>
    <property type="evidence" value="ECO:0007669"/>
    <property type="project" value="UniProtKB-KW"/>
</dbReference>
<dbReference type="Gene3D" id="1.20.58.1480">
    <property type="match status" value="1"/>
</dbReference>
<dbReference type="Gene3D" id="3.30.40.10">
    <property type="entry name" value="Zinc/RING finger domain, C3HC4 (zinc finger)"/>
    <property type="match status" value="1"/>
</dbReference>
<reference evidence="6 7" key="1">
    <citation type="submission" date="2018-06" db="EMBL/GenBank/DDBJ databases">
        <title>Comparative genomics reveals the genomic features of Rhizophagus irregularis, R. cerebriforme, R. diaphanum and Gigaspora rosea, and their symbiotic lifestyle signature.</title>
        <authorList>
            <person name="Morin E."/>
            <person name="San Clemente H."/>
            <person name="Chen E.C.H."/>
            <person name="De La Providencia I."/>
            <person name="Hainaut M."/>
            <person name="Kuo A."/>
            <person name="Kohler A."/>
            <person name="Murat C."/>
            <person name="Tang N."/>
            <person name="Roy S."/>
            <person name="Loubradou J."/>
            <person name="Henrissat B."/>
            <person name="Grigoriev I.V."/>
            <person name="Corradi N."/>
            <person name="Roux C."/>
            <person name="Martin F.M."/>
        </authorList>
    </citation>
    <scope>NUCLEOTIDE SEQUENCE [LARGE SCALE GENOMIC DNA]</scope>
    <source>
        <strain evidence="6 7">DAOM 227022</strain>
    </source>
</reference>
<sequence>MLNNRKCHLCEESCIYPLTTTCGHTFCKECLLYRLSIYNRCPLQQCRTELPNIKYFYEHPSEQNDAMISEKRILEAEKRLLQEMPIYIGHLVFPKRTYTFNVTKQNHRSLIKSCLKSRYRKNFGMLLSKKCEYGTLMEIKQIESNNEGEIIFQATAMGRFKILSNGGIKDGYDIAKVQIIKDESDEEGGGGEEGKILINNNNNYYIKNVIIREPTNETTSQLINIARGFVNRNETLLHIRDLTSSLGEIPENAADFSFYMALLLPIKDEERYELLGKRSSNERMKLIVKWINNLRFQWGVL</sequence>
<dbReference type="InterPro" id="IPR001841">
    <property type="entry name" value="Znf_RING"/>
</dbReference>
<dbReference type="GO" id="GO:0008270">
    <property type="term" value="F:zinc ion binding"/>
    <property type="evidence" value="ECO:0007669"/>
    <property type="project" value="UniProtKB-KW"/>
</dbReference>
<dbReference type="InterPro" id="IPR013083">
    <property type="entry name" value="Znf_RING/FYVE/PHD"/>
</dbReference>
<evidence type="ECO:0000313" key="6">
    <source>
        <dbReference type="EMBL" id="RIA90757.1"/>
    </source>
</evidence>
<dbReference type="STRING" id="658196.A0A397T3R0"/>
<dbReference type="PROSITE" id="PS50089">
    <property type="entry name" value="ZF_RING_2"/>
    <property type="match status" value="1"/>
</dbReference>
<accession>A0A397T3R0</accession>
<evidence type="ECO:0000259" key="5">
    <source>
        <dbReference type="PROSITE" id="PS50089"/>
    </source>
</evidence>
<keyword evidence="1" id="KW-0479">Metal-binding</keyword>
<dbReference type="Proteomes" id="UP000265703">
    <property type="component" value="Unassembled WGS sequence"/>
</dbReference>
<dbReference type="SUPFAM" id="SSF57850">
    <property type="entry name" value="RING/U-box"/>
    <property type="match status" value="1"/>
</dbReference>
<dbReference type="InterPro" id="IPR017907">
    <property type="entry name" value="Znf_RING_CS"/>
</dbReference>
<dbReference type="InterPro" id="IPR015947">
    <property type="entry name" value="PUA-like_sf"/>
</dbReference>
<evidence type="ECO:0000256" key="1">
    <source>
        <dbReference type="ARBA" id="ARBA00022723"/>
    </source>
</evidence>
<name>A0A397T3R0_9GLOM</name>
<dbReference type="AlphaFoldDB" id="A0A397T3R0"/>
<keyword evidence="2 4" id="KW-0863">Zinc-finger</keyword>
<dbReference type="SMART" id="SM00464">
    <property type="entry name" value="LON"/>
    <property type="match status" value="1"/>
</dbReference>
<dbReference type="PANTHER" id="PTHR23327">
    <property type="entry name" value="RING FINGER PROTEIN 127"/>
    <property type="match status" value="1"/>
</dbReference>
<keyword evidence="6" id="KW-0645">Protease</keyword>
<dbReference type="OrthoDB" id="264917at2759"/>
<protein>
    <submittedName>
        <fullName evidence="6">ATP-dependent protease La domain-containing protein</fullName>
    </submittedName>
</protein>
<evidence type="ECO:0000256" key="2">
    <source>
        <dbReference type="ARBA" id="ARBA00022771"/>
    </source>
</evidence>
<evidence type="ECO:0000256" key="3">
    <source>
        <dbReference type="ARBA" id="ARBA00022833"/>
    </source>
</evidence>
<keyword evidence="7" id="KW-1185">Reference proteome</keyword>
<dbReference type="Gene3D" id="2.30.130.40">
    <property type="entry name" value="LON domain-like"/>
    <property type="match status" value="1"/>
</dbReference>
<dbReference type="InterPro" id="IPR003111">
    <property type="entry name" value="Lon_prtase_N"/>
</dbReference>
<dbReference type="EMBL" id="QKYT01000172">
    <property type="protein sequence ID" value="RIA90757.1"/>
    <property type="molecule type" value="Genomic_DNA"/>
</dbReference>
<dbReference type="PANTHER" id="PTHR23327:SF42">
    <property type="entry name" value="LON PEPTIDASE N-TERMINAL DOMAIN AND RING FINGER PROTEIN C14F5.10C"/>
    <property type="match status" value="1"/>
</dbReference>
<evidence type="ECO:0000313" key="7">
    <source>
        <dbReference type="Proteomes" id="UP000265703"/>
    </source>
</evidence>
<dbReference type="PROSITE" id="PS00518">
    <property type="entry name" value="ZF_RING_1"/>
    <property type="match status" value="1"/>
</dbReference>
<keyword evidence="3" id="KW-0862">Zinc</keyword>
<dbReference type="Pfam" id="PF02190">
    <property type="entry name" value="LON_substr_bdg"/>
    <property type="match status" value="1"/>
</dbReference>
<dbReference type="InterPro" id="IPR046336">
    <property type="entry name" value="Lon_prtase_N_sf"/>
</dbReference>
<keyword evidence="6" id="KW-0378">Hydrolase</keyword>